<proteinExistence type="predicted"/>
<evidence type="ECO:0000313" key="2">
    <source>
        <dbReference type="Proteomes" id="UP000265520"/>
    </source>
</evidence>
<protein>
    <submittedName>
        <fullName evidence="1">Uncharacterized protein</fullName>
    </submittedName>
</protein>
<keyword evidence="2" id="KW-1185">Reference proteome</keyword>
<organism evidence="1 2">
    <name type="scientific">Trifolium medium</name>
    <dbReference type="NCBI Taxonomy" id="97028"/>
    <lineage>
        <taxon>Eukaryota</taxon>
        <taxon>Viridiplantae</taxon>
        <taxon>Streptophyta</taxon>
        <taxon>Embryophyta</taxon>
        <taxon>Tracheophyta</taxon>
        <taxon>Spermatophyta</taxon>
        <taxon>Magnoliopsida</taxon>
        <taxon>eudicotyledons</taxon>
        <taxon>Gunneridae</taxon>
        <taxon>Pentapetalae</taxon>
        <taxon>rosids</taxon>
        <taxon>fabids</taxon>
        <taxon>Fabales</taxon>
        <taxon>Fabaceae</taxon>
        <taxon>Papilionoideae</taxon>
        <taxon>50 kb inversion clade</taxon>
        <taxon>NPAAA clade</taxon>
        <taxon>Hologalegina</taxon>
        <taxon>IRL clade</taxon>
        <taxon>Trifolieae</taxon>
        <taxon>Trifolium</taxon>
    </lineage>
</organism>
<evidence type="ECO:0000313" key="1">
    <source>
        <dbReference type="EMBL" id="MCI56601.1"/>
    </source>
</evidence>
<feature type="non-terminal residue" evidence="1">
    <location>
        <position position="90"/>
    </location>
</feature>
<feature type="non-terminal residue" evidence="1">
    <location>
        <position position="1"/>
    </location>
</feature>
<accession>A0A392T679</accession>
<sequence length="90" mass="9428">RGDLSHSKVQQKVVGFEVQGSSKGGGICEQKSVSCGLAIECAAVREQCGERFDHLIHLPSNGTSSAACGVVTMVGPVLSLKGDVWVQDQE</sequence>
<reference evidence="1 2" key="1">
    <citation type="journal article" date="2018" name="Front. Plant Sci.">
        <title>Red Clover (Trifolium pratense) and Zigzag Clover (T. medium) - A Picture of Genomic Similarities and Differences.</title>
        <authorList>
            <person name="Dluhosova J."/>
            <person name="Istvanek J."/>
            <person name="Nedelnik J."/>
            <person name="Repkova J."/>
        </authorList>
    </citation>
    <scope>NUCLEOTIDE SEQUENCE [LARGE SCALE GENOMIC DNA]</scope>
    <source>
        <strain evidence="2">cv. 10/8</strain>
        <tissue evidence="1">Leaf</tissue>
    </source>
</reference>
<comment type="caution">
    <text evidence="1">The sequence shown here is derived from an EMBL/GenBank/DDBJ whole genome shotgun (WGS) entry which is preliminary data.</text>
</comment>
<dbReference type="EMBL" id="LXQA010514980">
    <property type="protein sequence ID" value="MCI56601.1"/>
    <property type="molecule type" value="Genomic_DNA"/>
</dbReference>
<name>A0A392T679_9FABA</name>
<dbReference type="Proteomes" id="UP000265520">
    <property type="component" value="Unassembled WGS sequence"/>
</dbReference>
<dbReference type="AlphaFoldDB" id="A0A392T679"/>